<dbReference type="EC" id="2.3.2.29" evidence="4"/>
<dbReference type="GO" id="GO:0008914">
    <property type="term" value="F:leucyl-tRNA--protein transferase activity"/>
    <property type="evidence" value="ECO:0007669"/>
    <property type="project" value="UniProtKB-UniRule"/>
</dbReference>
<keyword evidence="1 4" id="KW-0963">Cytoplasm</keyword>
<gene>
    <name evidence="7" type="primary">ate</name>
    <name evidence="4" type="synonym">bpt</name>
    <name evidence="7" type="ORF">SCD_n01860</name>
</gene>
<comment type="similarity">
    <text evidence="4">Belongs to the R-transferase family. Bpt subfamily.</text>
</comment>
<dbReference type="NCBIfam" id="NF002346">
    <property type="entry name" value="PRK01305.2-3"/>
    <property type="match status" value="1"/>
</dbReference>
<feature type="domain" description="N-end aminoacyl transferase N-terminal" evidence="5">
    <location>
        <begin position="18"/>
        <end position="88"/>
    </location>
</feature>
<evidence type="ECO:0000313" key="8">
    <source>
        <dbReference type="Proteomes" id="UP000015559"/>
    </source>
</evidence>
<dbReference type="GO" id="GO:0005737">
    <property type="term" value="C:cytoplasm"/>
    <property type="evidence" value="ECO:0007669"/>
    <property type="project" value="UniProtKB-SubCell"/>
</dbReference>
<evidence type="ECO:0000259" key="5">
    <source>
        <dbReference type="Pfam" id="PF04376"/>
    </source>
</evidence>
<dbReference type="GO" id="GO:0004057">
    <property type="term" value="F:arginyl-tRNA--protein transferase activity"/>
    <property type="evidence" value="ECO:0007669"/>
    <property type="project" value="InterPro"/>
</dbReference>
<keyword evidence="2 4" id="KW-0808">Transferase</keyword>
<comment type="catalytic activity">
    <reaction evidence="4">
        <text>N-terminal L-glutamyl-[protein] + L-leucyl-tRNA(Leu) = N-terminal L-leucyl-L-glutamyl-[protein] + tRNA(Leu) + H(+)</text>
        <dbReference type="Rhea" id="RHEA:50412"/>
        <dbReference type="Rhea" id="RHEA-COMP:9613"/>
        <dbReference type="Rhea" id="RHEA-COMP:9622"/>
        <dbReference type="Rhea" id="RHEA-COMP:12664"/>
        <dbReference type="Rhea" id="RHEA-COMP:12668"/>
        <dbReference type="ChEBI" id="CHEBI:15378"/>
        <dbReference type="ChEBI" id="CHEBI:64721"/>
        <dbReference type="ChEBI" id="CHEBI:78442"/>
        <dbReference type="ChEBI" id="CHEBI:78494"/>
        <dbReference type="ChEBI" id="CHEBI:133041"/>
        <dbReference type="EC" id="2.3.2.29"/>
    </reaction>
</comment>
<organism evidence="7 8">
    <name type="scientific">Sulfuricella denitrificans (strain DSM 22764 / NBRC 105220 / skB26)</name>
    <dbReference type="NCBI Taxonomy" id="1163617"/>
    <lineage>
        <taxon>Bacteria</taxon>
        <taxon>Pseudomonadati</taxon>
        <taxon>Pseudomonadota</taxon>
        <taxon>Betaproteobacteria</taxon>
        <taxon>Nitrosomonadales</taxon>
        <taxon>Sulfuricellaceae</taxon>
        <taxon>Sulfuricella</taxon>
    </lineage>
</organism>
<dbReference type="PANTHER" id="PTHR21367">
    <property type="entry name" value="ARGININE-TRNA-PROTEIN TRANSFERASE 1"/>
    <property type="match status" value="1"/>
</dbReference>
<dbReference type="Proteomes" id="UP000015559">
    <property type="component" value="Chromosome"/>
</dbReference>
<dbReference type="EMBL" id="AP013066">
    <property type="protein sequence ID" value="BAN35671.1"/>
    <property type="molecule type" value="Genomic_DNA"/>
</dbReference>
<keyword evidence="8" id="KW-1185">Reference proteome</keyword>
<dbReference type="GO" id="GO:0071596">
    <property type="term" value="P:ubiquitin-dependent protein catabolic process via the N-end rule pathway"/>
    <property type="evidence" value="ECO:0007669"/>
    <property type="project" value="InterPro"/>
</dbReference>
<protein>
    <recommendedName>
        <fullName evidence="4">Aspartate/glutamate leucyltransferase</fullName>
        <ecNumber evidence="4">2.3.2.29</ecNumber>
    </recommendedName>
</protein>
<dbReference type="HAMAP" id="MF_00689">
    <property type="entry name" value="Bpt"/>
    <property type="match status" value="1"/>
</dbReference>
<dbReference type="PIRSF" id="PIRSF037208">
    <property type="entry name" value="ATE_pro_prd"/>
    <property type="match status" value="1"/>
</dbReference>
<evidence type="ECO:0000256" key="1">
    <source>
        <dbReference type="ARBA" id="ARBA00022490"/>
    </source>
</evidence>
<comment type="subcellular location">
    <subcellularLocation>
        <location evidence="4">Cytoplasm</location>
    </subcellularLocation>
</comment>
<comment type="function">
    <text evidence="4">Functions in the N-end rule pathway of protein degradation where it conjugates Leu from its aminoacyl-tRNA to the N-termini of proteins containing an N-terminal aspartate or glutamate.</text>
</comment>
<dbReference type="InterPro" id="IPR007472">
    <property type="entry name" value="N-end_Aminoacyl_Trfase_C"/>
</dbReference>
<name>S6AHP3_SULDS</name>
<dbReference type="KEGG" id="sdr:SCD_n01860"/>
<dbReference type="InterPro" id="IPR007471">
    <property type="entry name" value="N-end_Aminoacyl_Trfase_N"/>
</dbReference>
<dbReference type="STRING" id="1163617.SCD_n01860"/>
<evidence type="ECO:0000256" key="3">
    <source>
        <dbReference type="ARBA" id="ARBA00023315"/>
    </source>
</evidence>
<proteinExistence type="inferred from homology"/>
<dbReference type="SUPFAM" id="SSF55729">
    <property type="entry name" value="Acyl-CoA N-acyltransferases (Nat)"/>
    <property type="match status" value="1"/>
</dbReference>
<dbReference type="AlphaFoldDB" id="S6AHP3"/>
<evidence type="ECO:0000313" key="7">
    <source>
        <dbReference type="EMBL" id="BAN35671.1"/>
    </source>
</evidence>
<comment type="catalytic activity">
    <reaction evidence="4">
        <text>N-terminal L-aspartyl-[protein] + L-leucyl-tRNA(Leu) = N-terminal L-leucyl-L-aspartyl-[protein] + tRNA(Leu) + H(+)</text>
        <dbReference type="Rhea" id="RHEA:50420"/>
        <dbReference type="Rhea" id="RHEA-COMP:9613"/>
        <dbReference type="Rhea" id="RHEA-COMP:9622"/>
        <dbReference type="Rhea" id="RHEA-COMP:12669"/>
        <dbReference type="Rhea" id="RHEA-COMP:12674"/>
        <dbReference type="ChEBI" id="CHEBI:15378"/>
        <dbReference type="ChEBI" id="CHEBI:64720"/>
        <dbReference type="ChEBI" id="CHEBI:78442"/>
        <dbReference type="ChEBI" id="CHEBI:78494"/>
        <dbReference type="ChEBI" id="CHEBI:133042"/>
        <dbReference type="EC" id="2.3.2.29"/>
    </reaction>
</comment>
<sequence length="241" mass="28268">MLNDFSTRELQFYLTSAYPCSYLPGRMARSLVATPNELVDSTVYSELIRLGFRRSGAYNYRPQCSQCQSCVPVRLAVDEFERNRAQRRAWKAHSTMTAAVRELVYDPEHHDLYRRYQASRHAGGGMDQDDREQYERFLLQSHATTYLVEFREGDALRMVSLIDRVNDGLSSVYTFYDPDLPRASFGTYNILWQATLCRELELPYLYLGYWIEHSRKMAYKINYQPLQGYIQDNWQTLPASL</sequence>
<dbReference type="InterPro" id="IPR017138">
    <property type="entry name" value="Asp_Glu_LeuTrfase"/>
</dbReference>
<keyword evidence="3 4" id="KW-0012">Acyltransferase</keyword>
<dbReference type="eggNOG" id="COG2935">
    <property type="taxonomic scope" value="Bacteria"/>
</dbReference>
<dbReference type="InterPro" id="IPR016181">
    <property type="entry name" value="Acyl_CoA_acyltransferase"/>
</dbReference>
<dbReference type="HOGENOM" id="CLU_077607_0_0_4"/>
<dbReference type="InterPro" id="IPR030700">
    <property type="entry name" value="N-end_Aminoacyl_Trfase"/>
</dbReference>
<evidence type="ECO:0000256" key="4">
    <source>
        <dbReference type="HAMAP-Rule" id="MF_00689"/>
    </source>
</evidence>
<evidence type="ECO:0000256" key="2">
    <source>
        <dbReference type="ARBA" id="ARBA00022679"/>
    </source>
</evidence>
<accession>S6AHP3</accession>
<dbReference type="NCBIfam" id="NF002341">
    <property type="entry name" value="PRK01305.1-1"/>
    <property type="match status" value="1"/>
</dbReference>
<dbReference type="PANTHER" id="PTHR21367:SF1">
    <property type="entry name" value="ARGINYL-TRNA--PROTEIN TRANSFERASE 1"/>
    <property type="match status" value="1"/>
</dbReference>
<dbReference type="Pfam" id="PF04376">
    <property type="entry name" value="ATE_N"/>
    <property type="match status" value="1"/>
</dbReference>
<feature type="domain" description="N-end rule aminoacyl transferase C-terminal" evidence="6">
    <location>
        <begin position="108"/>
        <end position="227"/>
    </location>
</feature>
<dbReference type="Pfam" id="PF04377">
    <property type="entry name" value="ATE_C"/>
    <property type="match status" value="1"/>
</dbReference>
<evidence type="ECO:0000259" key="6">
    <source>
        <dbReference type="Pfam" id="PF04377"/>
    </source>
</evidence>
<reference evidence="7 8" key="1">
    <citation type="journal article" date="2012" name="Appl. Environ. Microbiol.">
        <title>Draft genome sequence of a psychrotolerant sulfur-oxidizing bacterium, Sulfuricella denitrificans skB26, and proteomic insights into cold adaptation.</title>
        <authorList>
            <person name="Watanabe T."/>
            <person name="Kojima H."/>
            <person name="Fukui M."/>
        </authorList>
    </citation>
    <scope>NUCLEOTIDE SEQUENCE [LARGE SCALE GENOMIC DNA]</scope>
    <source>
        <strain evidence="8">skB26</strain>
    </source>
</reference>
<dbReference type="NCBIfam" id="NF002342">
    <property type="entry name" value="PRK01305.1-3"/>
    <property type="match status" value="1"/>
</dbReference>